<keyword evidence="3" id="KW-1185">Reference proteome</keyword>
<dbReference type="AlphaFoldDB" id="F4RT98"/>
<dbReference type="PROSITE" id="PS50190">
    <property type="entry name" value="SEC7"/>
    <property type="match status" value="1"/>
</dbReference>
<evidence type="ECO:0000313" key="3">
    <source>
        <dbReference type="Proteomes" id="UP000001072"/>
    </source>
</evidence>
<feature type="domain" description="SEC7" evidence="1">
    <location>
        <begin position="2"/>
        <end position="128"/>
    </location>
</feature>
<feature type="non-terminal residue" evidence="2">
    <location>
        <position position="128"/>
    </location>
</feature>
<reference evidence="3" key="1">
    <citation type="journal article" date="2011" name="Proc. Natl. Acad. Sci. U.S.A.">
        <title>Obligate biotrophy features unraveled by the genomic analysis of rust fungi.</title>
        <authorList>
            <person name="Duplessis S."/>
            <person name="Cuomo C.A."/>
            <person name="Lin Y.-C."/>
            <person name="Aerts A."/>
            <person name="Tisserant E."/>
            <person name="Veneault-Fourrey C."/>
            <person name="Joly D.L."/>
            <person name="Hacquard S."/>
            <person name="Amselem J."/>
            <person name="Cantarel B.L."/>
            <person name="Chiu R."/>
            <person name="Coutinho P.M."/>
            <person name="Feau N."/>
            <person name="Field M."/>
            <person name="Frey P."/>
            <person name="Gelhaye E."/>
            <person name="Goldberg J."/>
            <person name="Grabherr M.G."/>
            <person name="Kodira C.D."/>
            <person name="Kohler A."/>
            <person name="Kuees U."/>
            <person name="Lindquist E.A."/>
            <person name="Lucas S.M."/>
            <person name="Mago R."/>
            <person name="Mauceli E."/>
            <person name="Morin E."/>
            <person name="Murat C."/>
            <person name="Pangilinan J.L."/>
            <person name="Park R."/>
            <person name="Pearson M."/>
            <person name="Quesneville H."/>
            <person name="Rouhier N."/>
            <person name="Sakthikumar S."/>
            <person name="Salamov A.A."/>
            <person name="Schmutz J."/>
            <person name="Selles B."/>
            <person name="Shapiro H."/>
            <person name="Tanguay P."/>
            <person name="Tuskan G.A."/>
            <person name="Henrissat B."/>
            <person name="Van de Peer Y."/>
            <person name="Rouze P."/>
            <person name="Ellis J.G."/>
            <person name="Dodds P.N."/>
            <person name="Schein J.E."/>
            <person name="Zhong S."/>
            <person name="Hamelin R.C."/>
            <person name="Grigoriev I.V."/>
            <person name="Szabo L.J."/>
            <person name="Martin F."/>
        </authorList>
    </citation>
    <scope>NUCLEOTIDE SEQUENCE [LARGE SCALE GENOMIC DNA]</scope>
    <source>
        <strain evidence="3">98AG31 / pathotype 3-4-7</strain>
    </source>
</reference>
<dbReference type="KEGG" id="mlr:MELLADRAFT_29191"/>
<dbReference type="InParanoid" id="F4RT98"/>
<dbReference type="Gene3D" id="1.10.220.20">
    <property type="match status" value="1"/>
</dbReference>
<name>F4RT98_MELLP</name>
<dbReference type="eggNOG" id="KOG0928">
    <property type="taxonomic scope" value="Eukaryota"/>
</dbReference>
<dbReference type="GO" id="GO:0032012">
    <property type="term" value="P:regulation of ARF protein signal transduction"/>
    <property type="evidence" value="ECO:0007669"/>
    <property type="project" value="InterPro"/>
</dbReference>
<feature type="non-terminal residue" evidence="2">
    <location>
        <position position="1"/>
    </location>
</feature>
<gene>
    <name evidence="2" type="ORF">MELLADRAFT_29191</name>
</gene>
<dbReference type="GO" id="GO:0005085">
    <property type="term" value="F:guanyl-nucleotide exchange factor activity"/>
    <property type="evidence" value="ECO:0007669"/>
    <property type="project" value="InterPro"/>
</dbReference>
<dbReference type="Pfam" id="PF01369">
    <property type="entry name" value="Sec7"/>
    <property type="match status" value="1"/>
</dbReference>
<protein>
    <recommendedName>
        <fullName evidence="1">SEC7 domain-containing protein</fullName>
    </recommendedName>
</protein>
<proteinExistence type="predicted"/>
<dbReference type="PANTHER" id="PTHR10663:SF405">
    <property type="entry name" value="ARF GUANINE NUCLEOTIDE EXCHANGE FACTOR SYT1"/>
    <property type="match status" value="1"/>
</dbReference>
<dbReference type="EMBL" id="GL883119">
    <property type="protein sequence ID" value="EGG04223.1"/>
    <property type="molecule type" value="Genomic_DNA"/>
</dbReference>
<dbReference type="Gene3D" id="1.10.1000.11">
    <property type="entry name" value="Arf Nucleotide-binding Site Opener,domain 2"/>
    <property type="match status" value="1"/>
</dbReference>
<dbReference type="InterPro" id="IPR023394">
    <property type="entry name" value="Sec7_C_sf"/>
</dbReference>
<dbReference type="PANTHER" id="PTHR10663">
    <property type="entry name" value="GUANYL-NUCLEOTIDE EXCHANGE FACTOR"/>
    <property type="match status" value="1"/>
</dbReference>
<sequence>QFAIDPEQTIFDAIQRGVIKEDAVSVSKVLFMTTELDKKQIGSYLSRIENVKVLKSFIDRFKFHHCRIDDALRVFMLSIRLPNDLQAVEVLLATFASQWSAVNQAIGISQPLALRLIKALFGLNDALH</sequence>
<evidence type="ECO:0000259" key="1">
    <source>
        <dbReference type="PROSITE" id="PS50190"/>
    </source>
</evidence>
<evidence type="ECO:0000313" key="2">
    <source>
        <dbReference type="EMBL" id="EGG04223.1"/>
    </source>
</evidence>
<dbReference type="SUPFAM" id="SSF48425">
    <property type="entry name" value="Sec7 domain"/>
    <property type="match status" value="1"/>
</dbReference>
<dbReference type="VEuPathDB" id="FungiDB:MELLADRAFT_29191"/>
<dbReference type="OrthoDB" id="2503686at2759"/>
<dbReference type="SMART" id="SM00222">
    <property type="entry name" value="Sec7"/>
    <property type="match status" value="1"/>
</dbReference>
<dbReference type="STRING" id="747676.F4RT98"/>
<dbReference type="Proteomes" id="UP000001072">
    <property type="component" value="Unassembled WGS sequence"/>
</dbReference>
<dbReference type="HOGENOM" id="CLU_1964789_0_0_1"/>
<dbReference type="InterPro" id="IPR035999">
    <property type="entry name" value="Sec7_dom_sf"/>
</dbReference>
<dbReference type="RefSeq" id="XP_007412352.1">
    <property type="nucleotide sequence ID" value="XM_007412290.1"/>
</dbReference>
<dbReference type="InterPro" id="IPR000904">
    <property type="entry name" value="Sec7_dom"/>
</dbReference>
<organism evidence="3">
    <name type="scientific">Melampsora larici-populina (strain 98AG31 / pathotype 3-4-7)</name>
    <name type="common">Poplar leaf rust fungus</name>
    <dbReference type="NCBI Taxonomy" id="747676"/>
    <lineage>
        <taxon>Eukaryota</taxon>
        <taxon>Fungi</taxon>
        <taxon>Dikarya</taxon>
        <taxon>Basidiomycota</taxon>
        <taxon>Pucciniomycotina</taxon>
        <taxon>Pucciniomycetes</taxon>
        <taxon>Pucciniales</taxon>
        <taxon>Melampsoraceae</taxon>
        <taxon>Melampsora</taxon>
    </lineage>
</organism>
<accession>F4RT98</accession>
<dbReference type="GeneID" id="18927056"/>